<comment type="caution">
    <text evidence="7">The sequence shown here is derived from an EMBL/GenBank/DDBJ whole genome shotgun (WGS) entry which is preliminary data.</text>
</comment>
<dbReference type="Pfam" id="PF01902">
    <property type="entry name" value="Diphthami_syn_2"/>
    <property type="match status" value="1"/>
</dbReference>
<evidence type="ECO:0000256" key="1">
    <source>
        <dbReference type="ARBA" id="ARBA00012089"/>
    </source>
</evidence>
<evidence type="ECO:0000256" key="4">
    <source>
        <dbReference type="ARBA" id="ARBA00031552"/>
    </source>
</evidence>
<dbReference type="GO" id="GO:0017178">
    <property type="term" value="F:diphthine-ammonia ligase activity"/>
    <property type="evidence" value="ECO:0007669"/>
    <property type="project" value="UniProtKB-EC"/>
</dbReference>
<dbReference type="EC" id="6.3.1.14" evidence="1"/>
<gene>
    <name evidence="7" type="ORF">HK097_008496</name>
</gene>
<protein>
    <recommendedName>
        <fullName evidence="2">Diphthine--ammonia ligase</fullName>
        <ecNumber evidence="1">6.3.1.14</ecNumber>
    </recommendedName>
    <alternativeName>
        <fullName evidence="3">Diphthamide synthase</fullName>
    </alternativeName>
    <alternativeName>
        <fullName evidence="4">Diphthamide synthetase</fullName>
    </alternativeName>
</protein>
<dbReference type="AlphaFoldDB" id="A0AAD5X9A4"/>
<evidence type="ECO:0000256" key="5">
    <source>
        <dbReference type="ARBA" id="ARBA00048108"/>
    </source>
</evidence>
<feature type="domain" description="Diphthamide synthase" evidence="6">
    <location>
        <begin position="49"/>
        <end position="232"/>
    </location>
</feature>
<dbReference type="Gene3D" id="3.90.1490.10">
    <property type="entry name" value="putative n-type atp pyrophosphatase, domain 2"/>
    <property type="match status" value="1"/>
</dbReference>
<evidence type="ECO:0000313" key="8">
    <source>
        <dbReference type="Proteomes" id="UP001212841"/>
    </source>
</evidence>
<sequence length="253" mass="28192">MTLLTPNRRKVAVSFTGGKDSMLALHLLHPKTSHTVPTLLPSPSGPEYEIALLVTFTPPLSKATPFLSHPRPLILAQAESLGIPHQFLEIDDPHFECYQEQMKLLNEKEGITGLVTGDVEDVADGYMERVCDGTGVSLIRPLWRKERIVLLEAVWVMGLRPLISCVNVGSFGSWSETDRAASWVGQILDSRFFEVELRDAKVQCDADECGEGGEYHTMVVDGPLFLNPIVTDWQRGTSKDAKYIYMDILNIHT</sequence>
<dbReference type="SUPFAM" id="SSF52402">
    <property type="entry name" value="Adenine nucleotide alpha hydrolases-like"/>
    <property type="match status" value="1"/>
</dbReference>
<comment type="catalytic activity">
    <reaction evidence="5">
        <text>diphthine-[translation elongation factor 2] + NH4(+) + ATP = diphthamide-[translation elongation factor 2] + AMP + diphosphate + H(+)</text>
        <dbReference type="Rhea" id="RHEA:19753"/>
        <dbReference type="Rhea" id="RHEA-COMP:10172"/>
        <dbReference type="Rhea" id="RHEA-COMP:10174"/>
        <dbReference type="ChEBI" id="CHEBI:15378"/>
        <dbReference type="ChEBI" id="CHEBI:16692"/>
        <dbReference type="ChEBI" id="CHEBI:28938"/>
        <dbReference type="ChEBI" id="CHEBI:30616"/>
        <dbReference type="ChEBI" id="CHEBI:33019"/>
        <dbReference type="ChEBI" id="CHEBI:82696"/>
        <dbReference type="ChEBI" id="CHEBI:456215"/>
        <dbReference type="EC" id="6.3.1.14"/>
    </reaction>
</comment>
<evidence type="ECO:0000256" key="3">
    <source>
        <dbReference type="ARBA" id="ARBA00029814"/>
    </source>
</evidence>
<dbReference type="Gene3D" id="3.40.50.620">
    <property type="entry name" value="HUPs"/>
    <property type="match status" value="1"/>
</dbReference>
<proteinExistence type="predicted"/>
<organism evidence="7 8">
    <name type="scientific">Rhizophlyctis rosea</name>
    <dbReference type="NCBI Taxonomy" id="64517"/>
    <lineage>
        <taxon>Eukaryota</taxon>
        <taxon>Fungi</taxon>
        <taxon>Fungi incertae sedis</taxon>
        <taxon>Chytridiomycota</taxon>
        <taxon>Chytridiomycota incertae sedis</taxon>
        <taxon>Chytridiomycetes</taxon>
        <taxon>Rhizophlyctidales</taxon>
        <taxon>Rhizophlyctidaceae</taxon>
        <taxon>Rhizophlyctis</taxon>
    </lineage>
</organism>
<evidence type="ECO:0000256" key="2">
    <source>
        <dbReference type="ARBA" id="ARBA00018426"/>
    </source>
</evidence>
<reference evidence="7" key="1">
    <citation type="submission" date="2020-05" db="EMBL/GenBank/DDBJ databases">
        <title>Phylogenomic resolution of chytrid fungi.</title>
        <authorList>
            <person name="Stajich J.E."/>
            <person name="Amses K."/>
            <person name="Simmons R."/>
            <person name="Seto K."/>
            <person name="Myers J."/>
            <person name="Bonds A."/>
            <person name="Quandt C.A."/>
            <person name="Barry K."/>
            <person name="Liu P."/>
            <person name="Grigoriev I."/>
            <person name="Longcore J.E."/>
            <person name="James T.Y."/>
        </authorList>
    </citation>
    <scope>NUCLEOTIDE SEQUENCE</scope>
    <source>
        <strain evidence="7">JEL0318</strain>
    </source>
</reference>
<evidence type="ECO:0000259" key="6">
    <source>
        <dbReference type="Pfam" id="PF01902"/>
    </source>
</evidence>
<dbReference type="InterPro" id="IPR002761">
    <property type="entry name" value="Diphthami_syn_dom"/>
</dbReference>
<evidence type="ECO:0000313" key="7">
    <source>
        <dbReference type="EMBL" id="KAJ3056007.1"/>
    </source>
</evidence>
<name>A0AAD5X9A4_9FUNG</name>
<dbReference type="InterPro" id="IPR014729">
    <property type="entry name" value="Rossmann-like_a/b/a_fold"/>
</dbReference>
<keyword evidence="8" id="KW-1185">Reference proteome</keyword>
<dbReference type="Proteomes" id="UP001212841">
    <property type="component" value="Unassembled WGS sequence"/>
</dbReference>
<dbReference type="EMBL" id="JADGJD010000050">
    <property type="protein sequence ID" value="KAJ3056007.1"/>
    <property type="molecule type" value="Genomic_DNA"/>
</dbReference>
<accession>A0AAD5X9A4</accession>
<dbReference type="CDD" id="cd01994">
    <property type="entry name" value="AANH_PF0828-like"/>
    <property type="match status" value="1"/>
</dbReference>